<gene>
    <name evidence="2" type="ORF">J2T23_000469</name>
</gene>
<feature type="transmembrane region" description="Helical" evidence="1">
    <location>
        <begin position="485"/>
        <end position="505"/>
    </location>
</feature>
<sequence>MENGLRRTPVLAAPRLWIRRVNSPTGVAHIAASVLLVTFLLAADLREASKDDAGIATTLVAVTCLLLVVVAGSVMYWGSESVRAPLGAGFSRMVWAMILLLSSFAVYLCTVVVVCRATSAGQAAPFTVAQLVPTVLVALLAILATSGFLMRLAPNAAVVWGTLLWCIALIGILIIIGQWNFAPMSVSAAFGICAACLLAVAVSLMNQRDRAPVRPLGRQAEAWHGLAPGVIMYLSLLLAAFYSSAIVVGVGNWLQAGALLWQRDSTHPLFRTLLNDDASAISIPFLYWAAGGVMVLLVLAAVVILGTLMLGSLWIGEGITTPPIADSELPYTSEIMAVRRRSALLQRGERVVELAAGATLAGVLMVLALTILHENGTGHEWLRHLWFWNAVSPAGTWVATSALTAAGVLIVGVAISSAVVGTGRPLGLLWDLVAWLPRAGHPFGPACYSERVVPELANRMLQWLTDQKKVDDPAVLDQVQPSRRILLATHSLGAVLGIAAIYHLAAMAQHRELEAGPRGTDADAAKDRVSDLLSRIRLLTFGVQLRPYFGRFFPDLWGPAVLGTPGVQGPRYFGSDPWKGRFLPTPPVPSDGQLAGLLGGGATGPGVWLNVWRRTDYLGFPVYAYPHDTPEANALDGVALEIEPDSYQALVATHGNYFKTGRYALARESLLREWDLQEGSK</sequence>
<organism evidence="2 3">
    <name type="scientific">Pseudarthrobacter niigatensis</name>
    <dbReference type="NCBI Taxonomy" id="369935"/>
    <lineage>
        <taxon>Bacteria</taxon>
        <taxon>Bacillati</taxon>
        <taxon>Actinomycetota</taxon>
        <taxon>Actinomycetes</taxon>
        <taxon>Micrococcales</taxon>
        <taxon>Micrococcaceae</taxon>
        <taxon>Pseudarthrobacter</taxon>
    </lineage>
</organism>
<dbReference type="RefSeq" id="WP_307356759.1">
    <property type="nucleotide sequence ID" value="NZ_JAUSTB010000001.1"/>
</dbReference>
<keyword evidence="1" id="KW-0472">Membrane</keyword>
<dbReference type="AlphaFoldDB" id="A0AAJ1WE96"/>
<evidence type="ECO:0000313" key="2">
    <source>
        <dbReference type="EMBL" id="MDQ0144595.1"/>
    </source>
</evidence>
<feature type="transmembrane region" description="Helical" evidence="1">
    <location>
        <begin position="55"/>
        <end position="77"/>
    </location>
</feature>
<feature type="transmembrane region" description="Helical" evidence="1">
    <location>
        <begin position="98"/>
        <end position="119"/>
    </location>
</feature>
<accession>A0AAJ1WE96</accession>
<comment type="caution">
    <text evidence="2">The sequence shown here is derived from an EMBL/GenBank/DDBJ whole genome shotgun (WGS) entry which is preliminary data.</text>
</comment>
<feature type="transmembrane region" description="Helical" evidence="1">
    <location>
        <begin position="21"/>
        <end position="43"/>
    </location>
</feature>
<evidence type="ECO:0000313" key="3">
    <source>
        <dbReference type="Proteomes" id="UP001239267"/>
    </source>
</evidence>
<dbReference type="EMBL" id="JAUSTB010000001">
    <property type="protein sequence ID" value="MDQ0144595.1"/>
    <property type="molecule type" value="Genomic_DNA"/>
</dbReference>
<feature type="transmembrane region" description="Helical" evidence="1">
    <location>
        <begin position="157"/>
        <end position="179"/>
    </location>
</feature>
<name>A0AAJ1WE96_9MICC</name>
<keyword evidence="1" id="KW-1133">Transmembrane helix</keyword>
<feature type="transmembrane region" description="Helical" evidence="1">
    <location>
        <begin position="397"/>
        <end position="420"/>
    </location>
</feature>
<dbReference type="Proteomes" id="UP001239267">
    <property type="component" value="Unassembled WGS sequence"/>
</dbReference>
<reference evidence="2 3" key="1">
    <citation type="submission" date="2023-07" db="EMBL/GenBank/DDBJ databases">
        <title>Sorghum-associated microbial communities from plants grown in Nebraska, USA.</title>
        <authorList>
            <person name="Schachtman D."/>
        </authorList>
    </citation>
    <scope>NUCLEOTIDE SEQUENCE [LARGE SCALE GENOMIC DNA]</scope>
    <source>
        <strain evidence="2 3">DS1001</strain>
    </source>
</reference>
<proteinExistence type="predicted"/>
<feature type="transmembrane region" description="Helical" evidence="1">
    <location>
        <begin position="351"/>
        <end position="372"/>
    </location>
</feature>
<keyword evidence="1" id="KW-0812">Transmembrane</keyword>
<keyword evidence="3" id="KW-1185">Reference proteome</keyword>
<evidence type="ECO:0000256" key="1">
    <source>
        <dbReference type="SAM" id="Phobius"/>
    </source>
</evidence>
<feature type="transmembrane region" description="Helical" evidence="1">
    <location>
        <begin position="185"/>
        <end position="205"/>
    </location>
</feature>
<feature type="transmembrane region" description="Helical" evidence="1">
    <location>
        <begin position="285"/>
        <end position="310"/>
    </location>
</feature>
<feature type="transmembrane region" description="Helical" evidence="1">
    <location>
        <begin position="226"/>
        <end position="254"/>
    </location>
</feature>
<feature type="transmembrane region" description="Helical" evidence="1">
    <location>
        <begin position="131"/>
        <end position="150"/>
    </location>
</feature>
<protein>
    <submittedName>
        <fullName evidence="2">Uncharacterized protein</fullName>
    </submittedName>
</protein>